<reference evidence="1" key="1">
    <citation type="submission" date="2020-05" db="EMBL/GenBank/DDBJ databases">
        <title>WGS assembly of Panicum virgatum.</title>
        <authorList>
            <person name="Lovell J.T."/>
            <person name="Jenkins J."/>
            <person name="Shu S."/>
            <person name="Juenger T.E."/>
            <person name="Schmutz J."/>
        </authorList>
    </citation>
    <scope>NUCLEOTIDE SEQUENCE</scope>
    <source>
        <strain evidence="1">AP13</strain>
    </source>
</reference>
<dbReference type="EMBL" id="CM029042">
    <property type="protein sequence ID" value="KAG2622246.1"/>
    <property type="molecule type" value="Genomic_DNA"/>
</dbReference>
<accession>A0A8T0UMC7</accession>
<dbReference type="Proteomes" id="UP000823388">
    <property type="component" value="Chromosome 3N"/>
</dbReference>
<evidence type="ECO:0000313" key="1">
    <source>
        <dbReference type="EMBL" id="KAG2622246.1"/>
    </source>
</evidence>
<gene>
    <name evidence="1" type="ORF">PVAP13_3NG327951</name>
</gene>
<protein>
    <submittedName>
        <fullName evidence="1">Uncharacterized protein</fullName>
    </submittedName>
</protein>
<name>A0A8T0UMC7_PANVG</name>
<proteinExistence type="predicted"/>
<comment type="caution">
    <text evidence="1">The sequence shown here is derived from an EMBL/GenBank/DDBJ whole genome shotgun (WGS) entry which is preliminary data.</text>
</comment>
<dbReference type="AlphaFoldDB" id="A0A8T0UMC7"/>
<keyword evidence="2" id="KW-1185">Reference proteome</keyword>
<evidence type="ECO:0000313" key="2">
    <source>
        <dbReference type="Proteomes" id="UP000823388"/>
    </source>
</evidence>
<organism evidence="1 2">
    <name type="scientific">Panicum virgatum</name>
    <name type="common">Blackwell switchgrass</name>
    <dbReference type="NCBI Taxonomy" id="38727"/>
    <lineage>
        <taxon>Eukaryota</taxon>
        <taxon>Viridiplantae</taxon>
        <taxon>Streptophyta</taxon>
        <taxon>Embryophyta</taxon>
        <taxon>Tracheophyta</taxon>
        <taxon>Spermatophyta</taxon>
        <taxon>Magnoliopsida</taxon>
        <taxon>Liliopsida</taxon>
        <taxon>Poales</taxon>
        <taxon>Poaceae</taxon>
        <taxon>PACMAD clade</taxon>
        <taxon>Panicoideae</taxon>
        <taxon>Panicodae</taxon>
        <taxon>Paniceae</taxon>
        <taxon>Panicinae</taxon>
        <taxon>Panicum</taxon>
        <taxon>Panicum sect. Hiantes</taxon>
    </lineage>
</organism>
<sequence length="152" mass="17631">MAQFVVLWDAVHQIQFTNTSDQIFWKWTANGVYTAKSAYLAQLKGTYCSFDADTIWHAHAEGKHSTWTAGVIQVPQEQDEGIEEWWKSSLAHLSQAQKRSVAAILTYIAWNIWKERNRRVFEQKCLQPHQVVLLIKEEINLRRVARGTPVVH</sequence>